<evidence type="ECO:0000313" key="2">
    <source>
        <dbReference type="EMBL" id="KAF7129897.1"/>
    </source>
</evidence>
<dbReference type="Proteomes" id="UP000626092">
    <property type="component" value="Unassembled WGS sequence"/>
</dbReference>
<comment type="similarity">
    <text evidence="1">Belongs to the multi antimicrobial extrusion (MATE) (TC 2.A.66.1) family.</text>
</comment>
<proteinExistence type="inferred from homology"/>
<dbReference type="PANTHER" id="PTHR11206">
    <property type="entry name" value="MULTIDRUG RESISTANCE PROTEIN"/>
    <property type="match status" value="1"/>
</dbReference>
<dbReference type="AlphaFoldDB" id="A0A834GEI9"/>
<organism evidence="2 3">
    <name type="scientific">Rhododendron simsii</name>
    <name type="common">Sims's rhododendron</name>
    <dbReference type="NCBI Taxonomy" id="118357"/>
    <lineage>
        <taxon>Eukaryota</taxon>
        <taxon>Viridiplantae</taxon>
        <taxon>Streptophyta</taxon>
        <taxon>Embryophyta</taxon>
        <taxon>Tracheophyta</taxon>
        <taxon>Spermatophyta</taxon>
        <taxon>Magnoliopsida</taxon>
        <taxon>eudicotyledons</taxon>
        <taxon>Gunneridae</taxon>
        <taxon>Pentapetalae</taxon>
        <taxon>asterids</taxon>
        <taxon>Ericales</taxon>
        <taxon>Ericaceae</taxon>
        <taxon>Ericoideae</taxon>
        <taxon>Rhodoreae</taxon>
        <taxon>Rhododendron</taxon>
    </lineage>
</organism>
<evidence type="ECO:0000313" key="3">
    <source>
        <dbReference type="Proteomes" id="UP000626092"/>
    </source>
</evidence>
<reference evidence="2" key="1">
    <citation type="submission" date="2019-11" db="EMBL/GenBank/DDBJ databases">
        <authorList>
            <person name="Liu Y."/>
            <person name="Hou J."/>
            <person name="Li T.-Q."/>
            <person name="Guan C.-H."/>
            <person name="Wu X."/>
            <person name="Wu H.-Z."/>
            <person name="Ling F."/>
            <person name="Zhang R."/>
            <person name="Shi X.-G."/>
            <person name="Ren J.-P."/>
            <person name="Chen E.-F."/>
            <person name="Sun J.-M."/>
        </authorList>
    </citation>
    <scope>NUCLEOTIDE SEQUENCE</scope>
    <source>
        <strain evidence="2">Adult_tree_wgs_1</strain>
        <tissue evidence="2">Leaves</tissue>
    </source>
</reference>
<protein>
    <submittedName>
        <fullName evidence="2">Uncharacterized protein</fullName>
    </submittedName>
</protein>
<dbReference type="EMBL" id="WJXA01000010">
    <property type="protein sequence ID" value="KAF7129897.1"/>
    <property type="molecule type" value="Genomic_DNA"/>
</dbReference>
<dbReference type="GO" id="GO:0015297">
    <property type="term" value="F:antiporter activity"/>
    <property type="evidence" value="ECO:0007669"/>
    <property type="project" value="InterPro"/>
</dbReference>
<dbReference type="Pfam" id="PF01554">
    <property type="entry name" value="MatE"/>
    <property type="match status" value="1"/>
</dbReference>
<comment type="caution">
    <text evidence="2">The sequence shown here is derived from an EMBL/GenBank/DDBJ whole genome shotgun (WGS) entry which is preliminary data.</text>
</comment>
<keyword evidence="3" id="KW-1185">Reference proteome</keyword>
<evidence type="ECO:0000256" key="1">
    <source>
        <dbReference type="ARBA" id="ARBA00010199"/>
    </source>
</evidence>
<accession>A0A834GEI9</accession>
<dbReference type="OrthoDB" id="2126698at2759"/>
<gene>
    <name evidence="2" type="ORF">RHSIM_Rhsim10G0075000</name>
</gene>
<dbReference type="InterPro" id="IPR002528">
    <property type="entry name" value="MATE_fam"/>
</dbReference>
<name>A0A834GEI9_RHOSS</name>
<dbReference type="GO" id="GO:0016020">
    <property type="term" value="C:membrane"/>
    <property type="evidence" value="ECO:0007669"/>
    <property type="project" value="InterPro"/>
</dbReference>
<sequence>MNGEIQKAWKEIKFEVDYMDLIYDVIKDGTDVPKGVIEEALLLKNGDRKPVLIAPKAFVEELKKVTAIAGPMVVVTLLQYLLRVAPMIMVGHISELSLSSVAIATSLTNVTGYSVLFGLSGALETLCGQAYGTEQY</sequence>
<dbReference type="GO" id="GO:0042910">
    <property type="term" value="F:xenobiotic transmembrane transporter activity"/>
    <property type="evidence" value="ECO:0007669"/>
    <property type="project" value="InterPro"/>
</dbReference>